<feature type="compositionally biased region" description="Pro residues" evidence="1">
    <location>
        <begin position="376"/>
        <end position="388"/>
    </location>
</feature>
<reference evidence="2 3" key="1">
    <citation type="journal article" date="2019" name="Int. J. Syst. Evol. Microbiol.">
        <title>The Global Catalogue of Microorganisms (GCM) 10K type strain sequencing project: providing services to taxonomists for standard genome sequencing and annotation.</title>
        <authorList>
            <consortium name="The Broad Institute Genomics Platform"/>
            <consortium name="The Broad Institute Genome Sequencing Center for Infectious Disease"/>
            <person name="Wu L."/>
            <person name="Ma J."/>
        </authorList>
    </citation>
    <scope>NUCLEOTIDE SEQUENCE [LARGE SCALE GENOMIC DNA]</scope>
    <source>
        <strain evidence="2 3">JCM 13581</strain>
    </source>
</reference>
<evidence type="ECO:0008006" key="4">
    <source>
        <dbReference type="Google" id="ProtNLM"/>
    </source>
</evidence>
<evidence type="ECO:0000256" key="1">
    <source>
        <dbReference type="SAM" id="MobiDB-lite"/>
    </source>
</evidence>
<protein>
    <recommendedName>
        <fullName evidence="4">PE-PGRS family protein</fullName>
    </recommendedName>
</protein>
<name>A0ABN2PQB1_9ACTN</name>
<organism evidence="2 3">
    <name type="scientific">Streptomyces sodiiphilus</name>
    <dbReference type="NCBI Taxonomy" id="226217"/>
    <lineage>
        <taxon>Bacteria</taxon>
        <taxon>Bacillati</taxon>
        <taxon>Actinomycetota</taxon>
        <taxon>Actinomycetes</taxon>
        <taxon>Kitasatosporales</taxon>
        <taxon>Streptomycetaceae</taxon>
        <taxon>Streptomyces</taxon>
    </lineage>
</organism>
<dbReference type="RefSeq" id="WP_344264448.1">
    <property type="nucleotide sequence ID" value="NZ_BAAAMJ010000052.1"/>
</dbReference>
<feature type="region of interest" description="Disordered" evidence="1">
    <location>
        <begin position="316"/>
        <end position="388"/>
    </location>
</feature>
<dbReference type="Proteomes" id="UP001501303">
    <property type="component" value="Unassembled WGS sequence"/>
</dbReference>
<accession>A0ABN2PQB1</accession>
<comment type="caution">
    <text evidence="2">The sequence shown here is derived from an EMBL/GenBank/DDBJ whole genome shotgun (WGS) entry which is preliminary data.</text>
</comment>
<evidence type="ECO:0000313" key="2">
    <source>
        <dbReference type="EMBL" id="GAA1928085.1"/>
    </source>
</evidence>
<gene>
    <name evidence="2" type="ORF">GCM10009716_39870</name>
</gene>
<proteinExistence type="predicted"/>
<feature type="compositionally biased region" description="Pro residues" evidence="1">
    <location>
        <begin position="332"/>
        <end position="364"/>
    </location>
</feature>
<dbReference type="EMBL" id="BAAAMJ010000052">
    <property type="protein sequence ID" value="GAA1928085.1"/>
    <property type="molecule type" value="Genomic_DNA"/>
</dbReference>
<sequence>MADFRYAAEWNQHARRGSDIVDPVLIVRQLSRFEFTMRRPTSQIDHALVFSDGRGKYAVYVPPHRPTRAELAAGRYVSVHEVDTGIHHLTLDFRLPSDDEAFTFGTQAELTWQVTAPDRVVDSGLRDVPAILRPKLEQRMRRVSRGFSIEHSRQAEEAVQDDINALQPAGEYGLHVTCAVRLELDDAARDQRTQLRDIGYRHDLLRPQYELEQARAGYQYQLDALQAQQEQQLLAQKAEFYRYYLEHGGVLQWALQLAQRPEDLPNASHGLREDQKAAITGQLDLLRQVADTGRFEDYQLEDATRQTLRRIHDHFAGPAQPPAQLPAAGPDTAPPPYPAAAPPAPGVPPVPPAPPAPQAPPGAPDPRTVDPRTAAYPPPPPAGGPEPE</sequence>
<evidence type="ECO:0000313" key="3">
    <source>
        <dbReference type="Proteomes" id="UP001501303"/>
    </source>
</evidence>
<keyword evidence="3" id="KW-1185">Reference proteome</keyword>